<comment type="catalytic activity">
    <reaction evidence="5">
        <text>(6S)-5-formyl-5,6,7,8-tetrahydrofolate + ATP = (6R)-5,10-methenyltetrahydrofolate + ADP + phosphate</text>
        <dbReference type="Rhea" id="RHEA:10488"/>
        <dbReference type="ChEBI" id="CHEBI:30616"/>
        <dbReference type="ChEBI" id="CHEBI:43474"/>
        <dbReference type="ChEBI" id="CHEBI:57455"/>
        <dbReference type="ChEBI" id="CHEBI:57457"/>
        <dbReference type="ChEBI" id="CHEBI:456216"/>
        <dbReference type="EC" id="6.3.3.2"/>
    </reaction>
</comment>
<dbReference type="SUPFAM" id="SSF100950">
    <property type="entry name" value="NagB/RpiA/CoA transferase-like"/>
    <property type="match status" value="1"/>
</dbReference>
<dbReference type="InterPro" id="IPR037171">
    <property type="entry name" value="NagB/RpiA_transferase-like"/>
</dbReference>
<evidence type="ECO:0000256" key="3">
    <source>
        <dbReference type="ARBA" id="ARBA00022840"/>
    </source>
</evidence>
<evidence type="ECO:0000256" key="5">
    <source>
        <dbReference type="RuleBase" id="RU361279"/>
    </source>
</evidence>
<dbReference type="NCBIfam" id="TIGR02727">
    <property type="entry name" value="MTHFS_bact"/>
    <property type="match status" value="1"/>
</dbReference>
<evidence type="ECO:0000313" key="6">
    <source>
        <dbReference type="EMBL" id="KJF38419.1"/>
    </source>
</evidence>
<comment type="caution">
    <text evidence="6">The sequence shown here is derived from an EMBL/GenBank/DDBJ whole genome shotgun (WGS) entry which is preliminary data.</text>
</comment>
<name>A0A0D8IVB3_9FIRM</name>
<evidence type="ECO:0000256" key="2">
    <source>
        <dbReference type="ARBA" id="ARBA00022741"/>
    </source>
</evidence>
<dbReference type="PANTHER" id="PTHR23407:SF1">
    <property type="entry name" value="5-FORMYLTETRAHYDROFOLATE CYCLO-LIGASE"/>
    <property type="match status" value="1"/>
</dbReference>
<dbReference type="GO" id="GO:0009396">
    <property type="term" value="P:folic acid-containing compound biosynthetic process"/>
    <property type="evidence" value="ECO:0007669"/>
    <property type="project" value="TreeGrafter"/>
</dbReference>
<comment type="similarity">
    <text evidence="1 5">Belongs to the 5-formyltetrahydrofolate cyclo-ligase family.</text>
</comment>
<dbReference type="GO" id="GO:0030272">
    <property type="term" value="F:5-formyltetrahydrofolate cyclo-ligase activity"/>
    <property type="evidence" value="ECO:0007669"/>
    <property type="project" value="UniProtKB-EC"/>
</dbReference>
<dbReference type="Proteomes" id="UP000032483">
    <property type="component" value="Unassembled WGS sequence"/>
</dbReference>
<dbReference type="PIRSF" id="PIRSF006806">
    <property type="entry name" value="FTHF_cligase"/>
    <property type="match status" value="1"/>
</dbReference>
<evidence type="ECO:0000256" key="1">
    <source>
        <dbReference type="ARBA" id="ARBA00010638"/>
    </source>
</evidence>
<sequence length="192" mass="20213">MDSAKAALRRVMKARIAALDAAYDKAAGEGIVRRLTAHPAWAAADSVFCYVGRRGEIDTRPLLRAALEAGKTLAVPLCMGPGMMQARAVRSLEELAPAGPYGIPEPPAGAPEVPPQRLALCVLPCLAAAPDGTRLGYGGGYYDRFLPLACNAVKIALCRAALLEPVLPRECHDVRADFVLTEDALYACKGGG</sequence>
<feature type="binding site" evidence="4">
    <location>
        <begin position="134"/>
        <end position="142"/>
    </location>
    <ligand>
        <name>ATP</name>
        <dbReference type="ChEBI" id="CHEBI:30616"/>
    </ligand>
</feature>
<evidence type="ECO:0000313" key="7">
    <source>
        <dbReference type="Proteomes" id="UP000032483"/>
    </source>
</evidence>
<dbReference type="GO" id="GO:0035999">
    <property type="term" value="P:tetrahydrofolate interconversion"/>
    <property type="evidence" value="ECO:0007669"/>
    <property type="project" value="TreeGrafter"/>
</dbReference>
<feature type="binding site" evidence="4">
    <location>
        <begin position="5"/>
        <end position="9"/>
    </location>
    <ligand>
        <name>ATP</name>
        <dbReference type="ChEBI" id="CHEBI:30616"/>
    </ligand>
</feature>
<feature type="binding site" evidence="4">
    <location>
        <position position="51"/>
    </location>
    <ligand>
        <name>substrate</name>
    </ligand>
</feature>
<dbReference type="PATRIC" id="fig|1550024.3.peg.4178"/>
<dbReference type="RefSeq" id="WP_050006584.1">
    <property type="nucleotide sequence ID" value="NZ_CAQJQL010000100.1"/>
</dbReference>
<dbReference type="PANTHER" id="PTHR23407">
    <property type="entry name" value="ATPASE INHIBITOR/5-FORMYLTETRAHYDROFOLATE CYCLO-LIGASE"/>
    <property type="match status" value="1"/>
</dbReference>
<dbReference type="GeneID" id="42858477"/>
<dbReference type="AlphaFoldDB" id="A0A0D8IVB3"/>
<protein>
    <recommendedName>
        <fullName evidence="5">5-formyltetrahydrofolate cyclo-ligase</fullName>
        <ecNumber evidence="5">6.3.3.2</ecNumber>
    </recommendedName>
</protein>
<reference evidence="6" key="1">
    <citation type="submission" date="2015-02" db="EMBL/GenBank/DDBJ databases">
        <title>A novel member of the family Ruminococcaceae isolated from human feces.</title>
        <authorList>
            <person name="Shkoporov A.N."/>
            <person name="Chaplin A.V."/>
            <person name="Motuzova O.V."/>
            <person name="Kafarskaia L.I."/>
            <person name="Khokhlova E.V."/>
            <person name="Efimov B.A."/>
        </authorList>
    </citation>
    <scope>NUCLEOTIDE SEQUENCE [LARGE SCALE GENOMIC DNA]</scope>
    <source>
        <strain evidence="6">585-1</strain>
    </source>
</reference>
<keyword evidence="5" id="KW-0479">Metal-binding</keyword>
<dbReference type="InterPro" id="IPR024185">
    <property type="entry name" value="FTHF_cligase-like_sf"/>
</dbReference>
<dbReference type="EMBL" id="JXXK01000044">
    <property type="protein sequence ID" value="KJF38419.1"/>
    <property type="molecule type" value="Genomic_DNA"/>
</dbReference>
<dbReference type="Pfam" id="PF01812">
    <property type="entry name" value="5-FTHF_cyc-lig"/>
    <property type="match status" value="1"/>
</dbReference>
<feature type="binding site" evidence="4">
    <location>
        <position position="56"/>
    </location>
    <ligand>
        <name>substrate</name>
    </ligand>
</feature>
<evidence type="ECO:0000256" key="4">
    <source>
        <dbReference type="PIRSR" id="PIRSR006806-1"/>
    </source>
</evidence>
<organism evidence="6 7">
    <name type="scientific">Ruthenibacterium lactatiformans</name>
    <dbReference type="NCBI Taxonomy" id="1550024"/>
    <lineage>
        <taxon>Bacteria</taxon>
        <taxon>Bacillati</taxon>
        <taxon>Bacillota</taxon>
        <taxon>Clostridia</taxon>
        <taxon>Eubacteriales</taxon>
        <taxon>Oscillospiraceae</taxon>
        <taxon>Ruthenibacterium</taxon>
    </lineage>
</organism>
<gene>
    <name evidence="6" type="ORF">TQ39_18240</name>
</gene>
<keyword evidence="3 4" id="KW-0067">ATP-binding</keyword>
<dbReference type="InterPro" id="IPR002698">
    <property type="entry name" value="FTHF_cligase"/>
</dbReference>
<keyword evidence="2 4" id="KW-0547">Nucleotide-binding</keyword>
<proteinExistence type="inferred from homology"/>
<comment type="cofactor">
    <cofactor evidence="5">
        <name>Mg(2+)</name>
        <dbReference type="ChEBI" id="CHEBI:18420"/>
    </cofactor>
</comment>
<keyword evidence="5" id="KW-0460">Magnesium</keyword>
<keyword evidence="7" id="KW-1185">Reference proteome</keyword>
<dbReference type="Gene3D" id="3.40.50.10420">
    <property type="entry name" value="NagB/RpiA/CoA transferase-like"/>
    <property type="match status" value="1"/>
</dbReference>
<accession>A0A0D8IVB3</accession>
<dbReference type="EC" id="6.3.3.2" evidence="5"/>
<dbReference type="GO" id="GO:0005524">
    <property type="term" value="F:ATP binding"/>
    <property type="evidence" value="ECO:0007669"/>
    <property type="project" value="UniProtKB-KW"/>
</dbReference>
<dbReference type="GO" id="GO:0046872">
    <property type="term" value="F:metal ion binding"/>
    <property type="evidence" value="ECO:0007669"/>
    <property type="project" value="UniProtKB-KW"/>
</dbReference>